<evidence type="ECO:0000313" key="3">
    <source>
        <dbReference type="Proteomes" id="UP000240704"/>
    </source>
</evidence>
<accession>A0A2I6PI39</accession>
<organism evidence="2 3">
    <name type="scientific">Pseudomonas phage PMBT3</name>
    <dbReference type="NCBI Taxonomy" id="2059856"/>
    <lineage>
        <taxon>Viruses</taxon>
        <taxon>Duplodnaviria</taxon>
        <taxon>Heunggongvirae</taxon>
        <taxon>Uroviricota</taxon>
        <taxon>Caudoviricetes</taxon>
        <taxon>Maxrubnervirus</taxon>
        <taxon>Maxrubnervirus PMBT3</taxon>
    </lineage>
</organism>
<reference evidence="3" key="1">
    <citation type="submission" date="2017-11" db="EMBL/GenBank/DDBJ databases">
        <title>Genome sequence and characterization of the novel virulent phage PMBT3 infecting Pseudomonas sp.</title>
        <authorList>
            <person name="Koberg S."/>
            <person name="Brinks E."/>
            <person name="Heller K.J."/>
            <person name="Neve H."/>
            <person name="Franz C.M.A.P."/>
        </authorList>
    </citation>
    <scope>NUCLEOTIDE SEQUENCE [LARGE SCALE GENOMIC DNA]</scope>
</reference>
<dbReference type="KEGG" id="vg:54987051"/>
<evidence type="ECO:0000313" key="2">
    <source>
        <dbReference type="EMBL" id="AUM59712.1"/>
    </source>
</evidence>
<name>A0A2I6PI39_9CAUD</name>
<keyword evidence="3" id="KW-1185">Reference proteome</keyword>
<evidence type="ECO:0000256" key="1">
    <source>
        <dbReference type="SAM" id="MobiDB-lite"/>
    </source>
</evidence>
<dbReference type="RefSeq" id="YP_009796661.1">
    <property type="nucleotide sequence ID" value="NC_047902.1"/>
</dbReference>
<dbReference type="EMBL" id="MG596799">
    <property type="protein sequence ID" value="AUM59712.1"/>
    <property type="molecule type" value="Genomic_DNA"/>
</dbReference>
<dbReference type="Proteomes" id="UP000240704">
    <property type="component" value="Segment"/>
</dbReference>
<proteinExistence type="predicted"/>
<dbReference type="GeneID" id="54987051"/>
<feature type="region of interest" description="Disordered" evidence="1">
    <location>
        <begin position="229"/>
        <end position="255"/>
    </location>
</feature>
<protein>
    <submittedName>
        <fullName evidence="2">Uncharacterized protein</fullName>
    </submittedName>
</protein>
<sequence>MTTQIKTLTVQGVSVDARLINAYKKSFAKHETILSVWSNAAVLQMIVHGNRNWLDSLIAVPALRVKNGNLSKLGEELVKYMKAHCPRLVWDKETQKFGLTKMHKESILATHFVAVGATEESDTVKNVNGKFYMPQGDFALTFTEFKNLEKPDVEKEEVAPKMTAKAFATQAEKALACLKEQRFIGTKEELFSALAHAKALYMALDAQFTAEAKKAETVDVDKALQSAGVGTKINGSNKGADSRANGKVKPEVAAA</sequence>